<dbReference type="InterPro" id="IPR009057">
    <property type="entry name" value="Homeodomain-like_sf"/>
</dbReference>
<dbReference type="SUPFAM" id="SSF46689">
    <property type="entry name" value="Homeodomain-like"/>
    <property type="match status" value="1"/>
</dbReference>
<reference evidence="4 5" key="1">
    <citation type="submission" date="2018-09" db="EMBL/GenBank/DDBJ databases">
        <authorList>
            <person name="Zhu H."/>
        </authorList>
    </citation>
    <scope>NUCLEOTIDE SEQUENCE [LARGE SCALE GENOMIC DNA]</scope>
    <source>
        <strain evidence="4 5">K1W22B-8</strain>
    </source>
</reference>
<evidence type="ECO:0000313" key="4">
    <source>
        <dbReference type="EMBL" id="RJF89791.1"/>
    </source>
</evidence>
<dbReference type="GO" id="GO:0003700">
    <property type="term" value="F:DNA-binding transcription factor activity"/>
    <property type="evidence" value="ECO:0007669"/>
    <property type="project" value="TreeGrafter"/>
</dbReference>
<evidence type="ECO:0000259" key="3">
    <source>
        <dbReference type="PROSITE" id="PS50977"/>
    </source>
</evidence>
<dbReference type="InterPro" id="IPR036271">
    <property type="entry name" value="Tet_transcr_reg_TetR-rel_C_sf"/>
</dbReference>
<name>A0A418WID1_9PROT</name>
<sequence>MTRTVGSHGPTTSLAIRKAGLRLITEHGFEAMSLRQLAAEVGLQTASLYNHIKTKQHLLFELIHEHLTALLEQTDAALAQVAGESPTRRLERFVLHHLTYHMEKKREVFVANFELRGLSPENYKVIVALRRRYEARLIAILDEGVAAGMFDLLDTQVAAYAILAMLTGACTWYRPDGRLSTDDVVMLHTKMLLNGCLHLAGGNTPS</sequence>
<evidence type="ECO:0000256" key="2">
    <source>
        <dbReference type="PROSITE-ProRule" id="PRU00335"/>
    </source>
</evidence>
<dbReference type="OrthoDB" id="9814200at2"/>
<dbReference type="InterPro" id="IPR050109">
    <property type="entry name" value="HTH-type_TetR-like_transc_reg"/>
</dbReference>
<dbReference type="GO" id="GO:0000976">
    <property type="term" value="F:transcription cis-regulatory region binding"/>
    <property type="evidence" value="ECO:0007669"/>
    <property type="project" value="TreeGrafter"/>
</dbReference>
<protein>
    <submittedName>
        <fullName evidence="4">TetR/AcrR family transcriptional regulator</fullName>
    </submittedName>
</protein>
<evidence type="ECO:0000256" key="1">
    <source>
        <dbReference type="ARBA" id="ARBA00023125"/>
    </source>
</evidence>
<dbReference type="Proteomes" id="UP000284605">
    <property type="component" value="Unassembled WGS sequence"/>
</dbReference>
<keyword evidence="5" id="KW-1185">Reference proteome</keyword>
<dbReference type="Gene3D" id="1.10.357.10">
    <property type="entry name" value="Tetracycline Repressor, domain 2"/>
    <property type="match status" value="1"/>
</dbReference>
<keyword evidence="1 2" id="KW-0238">DNA-binding</keyword>
<dbReference type="PANTHER" id="PTHR30055:SF237">
    <property type="entry name" value="TRANSCRIPTIONAL REPRESSOR MCE3R"/>
    <property type="match status" value="1"/>
</dbReference>
<comment type="caution">
    <text evidence="4">The sequence shown here is derived from an EMBL/GenBank/DDBJ whole genome shotgun (WGS) entry which is preliminary data.</text>
</comment>
<dbReference type="PRINTS" id="PR00455">
    <property type="entry name" value="HTHTETR"/>
</dbReference>
<dbReference type="PROSITE" id="PS50977">
    <property type="entry name" value="HTH_TETR_2"/>
    <property type="match status" value="1"/>
</dbReference>
<feature type="DNA-binding region" description="H-T-H motif" evidence="2">
    <location>
        <begin position="33"/>
        <end position="52"/>
    </location>
</feature>
<dbReference type="EMBL" id="QYUK01000011">
    <property type="protein sequence ID" value="RJF89791.1"/>
    <property type="molecule type" value="Genomic_DNA"/>
</dbReference>
<accession>A0A418WID1</accession>
<organism evidence="4 5">
    <name type="scientific">Oleomonas cavernae</name>
    <dbReference type="NCBI Taxonomy" id="2320859"/>
    <lineage>
        <taxon>Bacteria</taxon>
        <taxon>Pseudomonadati</taxon>
        <taxon>Pseudomonadota</taxon>
        <taxon>Alphaproteobacteria</taxon>
        <taxon>Acetobacterales</taxon>
        <taxon>Acetobacteraceae</taxon>
        <taxon>Oleomonas</taxon>
    </lineage>
</organism>
<dbReference type="Gene3D" id="1.10.10.60">
    <property type="entry name" value="Homeodomain-like"/>
    <property type="match status" value="1"/>
</dbReference>
<evidence type="ECO:0000313" key="5">
    <source>
        <dbReference type="Proteomes" id="UP000284605"/>
    </source>
</evidence>
<dbReference type="AlphaFoldDB" id="A0A418WID1"/>
<dbReference type="InterPro" id="IPR041490">
    <property type="entry name" value="KstR2_TetR_C"/>
</dbReference>
<dbReference type="SUPFAM" id="SSF48498">
    <property type="entry name" value="Tetracyclin repressor-like, C-terminal domain"/>
    <property type="match status" value="1"/>
</dbReference>
<gene>
    <name evidence="4" type="ORF">D3874_24805</name>
</gene>
<dbReference type="RefSeq" id="WP_119782013.1">
    <property type="nucleotide sequence ID" value="NZ_QYUK01000011.1"/>
</dbReference>
<dbReference type="InterPro" id="IPR001647">
    <property type="entry name" value="HTH_TetR"/>
</dbReference>
<proteinExistence type="predicted"/>
<dbReference type="Pfam" id="PF00440">
    <property type="entry name" value="TetR_N"/>
    <property type="match status" value="1"/>
</dbReference>
<feature type="domain" description="HTH tetR-type" evidence="3">
    <location>
        <begin position="10"/>
        <end position="70"/>
    </location>
</feature>
<dbReference type="PANTHER" id="PTHR30055">
    <property type="entry name" value="HTH-TYPE TRANSCRIPTIONAL REGULATOR RUTR"/>
    <property type="match status" value="1"/>
</dbReference>
<dbReference type="Pfam" id="PF17932">
    <property type="entry name" value="TetR_C_24"/>
    <property type="match status" value="1"/>
</dbReference>